<gene>
    <name evidence="2" type="ORF">SAMN02910343_00969</name>
</gene>
<keyword evidence="3" id="KW-1185">Reference proteome</keyword>
<dbReference type="RefSeq" id="WP_091364451.1">
    <property type="nucleotide sequence ID" value="NZ_CALJSX010000047.1"/>
</dbReference>
<feature type="domain" description="ATP-grasp" evidence="1">
    <location>
        <begin position="80"/>
        <end position="231"/>
    </location>
</feature>
<dbReference type="AlphaFoldDB" id="A0A1G5VXK5"/>
<dbReference type="Pfam" id="PF18299">
    <property type="entry name" value="R2K_2"/>
    <property type="match status" value="1"/>
</dbReference>
<organism evidence="2 3">
    <name type="scientific">Allisonella histaminiformans</name>
    <dbReference type="NCBI Taxonomy" id="209880"/>
    <lineage>
        <taxon>Bacteria</taxon>
        <taxon>Bacillati</taxon>
        <taxon>Bacillota</taxon>
        <taxon>Negativicutes</taxon>
        <taxon>Veillonellales</taxon>
        <taxon>Veillonellaceae</taxon>
        <taxon>Allisonella</taxon>
    </lineage>
</organism>
<dbReference type="GeneID" id="87755997"/>
<accession>A0A1G5VXK5</accession>
<dbReference type="Proteomes" id="UP000199689">
    <property type="component" value="Unassembled WGS sequence"/>
</dbReference>
<evidence type="ECO:0000259" key="1">
    <source>
        <dbReference type="Pfam" id="PF18299"/>
    </source>
</evidence>
<evidence type="ECO:0000313" key="3">
    <source>
        <dbReference type="Proteomes" id="UP000199689"/>
    </source>
</evidence>
<dbReference type="OrthoDB" id="482201at2"/>
<proteinExistence type="predicted"/>
<protein>
    <recommendedName>
        <fullName evidence="1">ATP-grasp domain-containing protein</fullName>
    </recommendedName>
</protein>
<sequence length="257" mass="28882">MKVYLRIAHDGEFYNQNCSDAFAGCNKLGLDVVRYKAIYSINDNQPEDLVVGSYSDTCFALDRMGIHPEPLDYPDELMPFTGRKIWKSTLFTVSRDMTASTDGSCCHIFIKPRQDVKRFHGTVINCCEDFIKLGGGVDDIDVWCSEYVHFISEWRLWVLNGEIVGLNPYGGAWDVFPDVEVLRKAVRAYTSAPSAYALDFGVTDDGRTLLVEVSDGYGLMSYGLNARLYVQILLTRWKEMTASAVQEASDKSTEIEG</sequence>
<evidence type="ECO:0000313" key="2">
    <source>
        <dbReference type="EMBL" id="SDA50621.1"/>
    </source>
</evidence>
<reference evidence="2 3" key="1">
    <citation type="submission" date="2016-10" db="EMBL/GenBank/DDBJ databases">
        <authorList>
            <person name="de Groot N.N."/>
        </authorList>
    </citation>
    <scope>NUCLEOTIDE SEQUENCE [LARGE SCALE GENOMIC DNA]</scope>
    <source>
        <strain evidence="2 3">DSM 15230</strain>
    </source>
</reference>
<dbReference type="EMBL" id="FMXA01000011">
    <property type="protein sequence ID" value="SDA50621.1"/>
    <property type="molecule type" value="Genomic_DNA"/>
</dbReference>
<dbReference type="STRING" id="209880.SAMN02910343_00969"/>
<name>A0A1G5VXK5_9FIRM</name>
<dbReference type="InterPro" id="IPR041261">
    <property type="entry name" value="R2K_2"/>
</dbReference>